<keyword evidence="3" id="KW-1185">Reference proteome</keyword>
<dbReference type="AlphaFoldDB" id="A0AAP2DRZ9"/>
<keyword evidence="1" id="KW-0472">Membrane</keyword>
<sequence length="116" mass="13435">MNKGLLILKWTVMCILFVMLFGWVTMFLWNYLVPPLFNGPAINFWQALGLLLLSKILFSGFGGKGGHAGMRWKQRYYEKLSSMTPEDRERFKARMREKWCYKGPDTSAGKSDTSNL</sequence>
<keyword evidence="1" id="KW-1133">Transmembrane helix</keyword>
<accession>A0AAP2DRZ9</accession>
<evidence type="ECO:0008006" key="4">
    <source>
        <dbReference type="Google" id="ProtNLM"/>
    </source>
</evidence>
<protein>
    <recommendedName>
        <fullName evidence="4">DUF1682 domain-containing protein</fullName>
    </recommendedName>
</protein>
<reference evidence="2 3" key="1">
    <citation type="submission" date="2021-05" db="EMBL/GenBank/DDBJ databases">
        <title>A Polyphasic approach of four new species of the genus Ohtaekwangia: Ohtaekwangia histidinii sp. nov., Ohtaekwangia cretensis sp. nov., Ohtaekwangia indiensis sp. nov., Ohtaekwangia reichenbachii sp. nov. from diverse environment.</title>
        <authorList>
            <person name="Octaviana S."/>
        </authorList>
    </citation>
    <scope>NUCLEOTIDE SEQUENCE [LARGE SCALE GENOMIC DNA]</scope>
    <source>
        <strain evidence="2 3">PWU4</strain>
    </source>
</reference>
<comment type="caution">
    <text evidence="2">The sequence shown here is derived from an EMBL/GenBank/DDBJ whole genome shotgun (WGS) entry which is preliminary data.</text>
</comment>
<keyword evidence="1" id="KW-0812">Transmembrane</keyword>
<dbReference type="RefSeq" id="WP_254167197.1">
    <property type="nucleotide sequence ID" value="NZ_JAHESF010000024.1"/>
</dbReference>
<evidence type="ECO:0000256" key="1">
    <source>
        <dbReference type="SAM" id="Phobius"/>
    </source>
</evidence>
<name>A0AAP2DRZ9_9BACT</name>
<dbReference type="EMBL" id="JAHESF010000024">
    <property type="protein sequence ID" value="MBT1699329.1"/>
    <property type="molecule type" value="Genomic_DNA"/>
</dbReference>
<proteinExistence type="predicted"/>
<feature type="transmembrane region" description="Helical" evidence="1">
    <location>
        <begin position="44"/>
        <end position="63"/>
    </location>
</feature>
<organism evidence="2 3">
    <name type="scientific">Chryseosolibacter histidini</name>
    <dbReference type="NCBI Taxonomy" id="2782349"/>
    <lineage>
        <taxon>Bacteria</taxon>
        <taxon>Pseudomonadati</taxon>
        <taxon>Bacteroidota</taxon>
        <taxon>Cytophagia</taxon>
        <taxon>Cytophagales</taxon>
        <taxon>Chryseotaleaceae</taxon>
        <taxon>Chryseosolibacter</taxon>
    </lineage>
</organism>
<feature type="transmembrane region" description="Helical" evidence="1">
    <location>
        <begin position="12"/>
        <end position="32"/>
    </location>
</feature>
<evidence type="ECO:0000313" key="2">
    <source>
        <dbReference type="EMBL" id="MBT1699329.1"/>
    </source>
</evidence>
<gene>
    <name evidence="2" type="ORF">KK083_20700</name>
</gene>
<evidence type="ECO:0000313" key="3">
    <source>
        <dbReference type="Proteomes" id="UP001319200"/>
    </source>
</evidence>
<dbReference type="Proteomes" id="UP001319200">
    <property type="component" value="Unassembled WGS sequence"/>
</dbReference>